<sequence>MVDHLQRATYRLQHFRKIFPHPRRRFGVCDCLHHGGQLLNGLRERDAFLQRRFRIVDYRQGGIQLRYGPLHLVRDLLLFRQLVYFLVQVRREFFQLLPLLCGVSRVCRVCRGSRVCGVGRVSGVCWACGLGGLGGVGRVSGVSGVSRVVGGCGLGGVCRVGRLSGLSGVSGFSRLSRVSGVSGVSGFSRDCGLSWGGGLRRFAGFSRGGRLGGVCGLSRGGWVSWSRWLRLYGRYS</sequence>
<dbReference type="AlphaFoldDB" id="A0A0J7YWQ9"/>
<gene>
    <name evidence="1" type="ORF">ACM01_42220</name>
</gene>
<proteinExistence type="predicted"/>
<dbReference type="Proteomes" id="UP000037432">
    <property type="component" value="Unassembled WGS sequence"/>
</dbReference>
<comment type="caution">
    <text evidence="1">The sequence shown here is derived from an EMBL/GenBank/DDBJ whole genome shotgun (WGS) entry which is preliminary data.</text>
</comment>
<accession>A0A0J7YWQ9</accession>
<name>A0A0J7YWQ9_STRVR</name>
<organism evidence="1 2">
    <name type="scientific">Streptomyces viridochromogenes</name>
    <dbReference type="NCBI Taxonomy" id="1938"/>
    <lineage>
        <taxon>Bacteria</taxon>
        <taxon>Bacillati</taxon>
        <taxon>Actinomycetota</taxon>
        <taxon>Actinomycetes</taxon>
        <taxon>Kitasatosporales</taxon>
        <taxon>Streptomycetaceae</taxon>
        <taxon>Streptomyces</taxon>
    </lineage>
</organism>
<reference evidence="1 2" key="1">
    <citation type="submission" date="2015-06" db="EMBL/GenBank/DDBJ databases">
        <authorList>
            <person name="Ju K.-S."/>
            <person name="Doroghazi J.R."/>
            <person name="Metcalf W.W."/>
        </authorList>
    </citation>
    <scope>NUCLEOTIDE SEQUENCE [LARGE SCALE GENOMIC DNA]</scope>
    <source>
        <strain evidence="1 2">NRRL 3414</strain>
    </source>
</reference>
<evidence type="ECO:0000313" key="1">
    <source>
        <dbReference type="EMBL" id="KMS67558.1"/>
    </source>
</evidence>
<evidence type="ECO:0000313" key="2">
    <source>
        <dbReference type="Proteomes" id="UP000037432"/>
    </source>
</evidence>
<dbReference type="EMBL" id="LFNT01000099">
    <property type="protein sequence ID" value="KMS67558.1"/>
    <property type="molecule type" value="Genomic_DNA"/>
</dbReference>
<protein>
    <submittedName>
        <fullName evidence="1">Uncharacterized protein</fullName>
    </submittedName>
</protein>